<comment type="caution">
    <text evidence="2">The sequence shown here is derived from an EMBL/GenBank/DDBJ whole genome shotgun (WGS) entry which is preliminary data.</text>
</comment>
<evidence type="ECO:0000313" key="3">
    <source>
        <dbReference type="Proteomes" id="UP000829384"/>
    </source>
</evidence>
<proteinExistence type="predicted"/>
<name>A0ABS9QWK2_9GAMM</name>
<accession>A0ABS9QWK2</accession>
<sequence>MKSKLDKALSLVALGVLGVLHSAHAAPVYEIVNIENYDLQRTGTLEGARNGYALGINANDELVGIAKGKKKLSTSDVEGGIIDVEDGIAPEETITYSITAAIVANNFAFIAAQNGAAGAWLPTFDSINGTTPPSDTSVVNSVDTFYYDINDAGLKVGSMTAPEKKTENTATTDNTTDYWYYRDYEYRGVAKVGDTEIPLPPPYTQYVKDDKTVQLGGWSAATAVNNNNLVVGYASTDISKYGADRVAYCLSTDNTLPLDVCIQREQYPNDQGTRNIQYQTRAFIWQLENGAATGTALPLGLTPASDNTLTFTAQALGVNNDGVVAGRSHVYRYGDTGRLHQDAAYWSKDAEGKYQYHWIPMADAVSSSIAYDVNDNGIVVGSYRSYISGYLRDKFFYFDINTPDVPYVTPNDFAATTTDLSSKPKDINNKGQIVGYIETTYDKEKPRPKAGFLYEKSTGEFSNLNTLLTCESKGFEKGADGNWTRHKVEVQDGTGKVLSYNSDIQVVEASSINEDGTIVGTAFIRKPSYQFDKNGNIIVGENGLPLFELSGNGEPVTAYVPRMVVLKPATNGQACTVDDSTDTGNYERQGAASLAWLLALPLVWLRRRVR</sequence>
<dbReference type="RefSeq" id="WP_240130617.1">
    <property type="nucleotide sequence ID" value="NZ_JACSDI010000003.1"/>
</dbReference>
<keyword evidence="3" id="KW-1185">Reference proteome</keyword>
<dbReference type="InterPro" id="IPR022562">
    <property type="entry name" value="DUF3466"/>
</dbReference>
<feature type="chain" id="PRO_5046978319" evidence="1">
    <location>
        <begin position="26"/>
        <end position="610"/>
    </location>
</feature>
<evidence type="ECO:0000256" key="1">
    <source>
        <dbReference type="SAM" id="SignalP"/>
    </source>
</evidence>
<dbReference type="Pfam" id="PF11949">
    <property type="entry name" value="DUF3466"/>
    <property type="match status" value="1"/>
</dbReference>
<dbReference type="EMBL" id="JACSDI010000003">
    <property type="protein sequence ID" value="MCG9963953.1"/>
    <property type="molecule type" value="Genomic_DNA"/>
</dbReference>
<keyword evidence="1" id="KW-0732">Signal</keyword>
<protein>
    <submittedName>
        <fullName evidence="2">DUF3466 family protein</fullName>
    </submittedName>
</protein>
<gene>
    <name evidence="2" type="ORF">H9J30_08505</name>
</gene>
<evidence type="ECO:0000313" key="2">
    <source>
        <dbReference type="EMBL" id="MCG9963953.1"/>
    </source>
</evidence>
<feature type="signal peptide" evidence="1">
    <location>
        <begin position="1"/>
        <end position="25"/>
    </location>
</feature>
<reference evidence="2 3" key="1">
    <citation type="submission" date="2020-08" db="EMBL/GenBank/DDBJ databases">
        <title>Whole genome sequence of Shewanella sp strain PS-2.</title>
        <authorList>
            <person name="Das S.K."/>
        </authorList>
    </citation>
    <scope>NUCLEOTIDE SEQUENCE [LARGE SCALE GENOMIC DNA]</scope>
    <source>
        <strain evidence="2 3">PS-2</strain>
    </source>
</reference>
<organism evidence="2 3">
    <name type="scientific">Shewanella cutis</name>
    <dbReference type="NCBI Taxonomy" id="2766780"/>
    <lineage>
        <taxon>Bacteria</taxon>
        <taxon>Pseudomonadati</taxon>
        <taxon>Pseudomonadota</taxon>
        <taxon>Gammaproteobacteria</taxon>
        <taxon>Alteromonadales</taxon>
        <taxon>Shewanellaceae</taxon>
        <taxon>Shewanella</taxon>
    </lineage>
</organism>
<dbReference type="Proteomes" id="UP000829384">
    <property type="component" value="Unassembled WGS sequence"/>
</dbReference>